<dbReference type="Proteomes" id="UP000187465">
    <property type="component" value="Unassembled WGS sequence"/>
</dbReference>
<dbReference type="InterPro" id="IPR052399">
    <property type="entry name" value="Phage_Baseplate_Assmbl_Protein"/>
</dbReference>
<organism evidence="5 6">
    <name type="scientific">Paenibacillus odorifer</name>
    <dbReference type="NCBI Taxonomy" id="189426"/>
    <lineage>
        <taxon>Bacteria</taxon>
        <taxon>Bacillati</taxon>
        <taxon>Bacillota</taxon>
        <taxon>Bacilli</taxon>
        <taxon>Bacillales</taxon>
        <taxon>Paenibacillaceae</taxon>
        <taxon>Paenibacillus</taxon>
    </lineage>
</organism>
<evidence type="ECO:0000313" key="5">
    <source>
        <dbReference type="EMBL" id="OMD32233.1"/>
    </source>
</evidence>
<comment type="similarity">
    <text evidence="1">Belongs to the Mu gp47/PBSX XkdT family.</text>
</comment>
<proteinExistence type="inferred from homology"/>
<protein>
    <submittedName>
        <fullName evidence="5">Uncharacterized protein</fullName>
    </submittedName>
</protein>
<dbReference type="EMBL" id="MKQP01000018">
    <property type="protein sequence ID" value="OMD32233.1"/>
    <property type="molecule type" value="Genomic_DNA"/>
</dbReference>
<dbReference type="InterPro" id="IPR006949">
    <property type="entry name" value="Barrel_Baseplate_J-like"/>
</dbReference>
<sequence>MDEQGFKRLRFVDFLDEMTDKAKSAFGDEVDTSENSPLGMILRLFAWHLGKEDERLEDVYNSASLNASTGANLYKLGGNDGLSIYSEEFASGQLTVMGTPGYVLQAGFLGATDSGVRFETMEDLTLSATGNGIVEIMAMEMGAAGNVAAHKITVIINPNPDVFSITNVTPTKDGRDRETDLAFRERILQRKQNPGTSGNKADYLRWSREVPGVGAARVFPLWAGPKTVKVIIADAEKLPASANLVAEVQAYIDPDPGLGEGQAPIGAVVTVAAAVAKTINIAAKVALVSGYALQDVIEAFRLKVEDWRKKAAFEVSYVSQAVLGALLLGTDGVLDYSSLTLNGSGANIALTDEEVPLLGTVNLGV</sequence>
<evidence type="ECO:0000313" key="6">
    <source>
        <dbReference type="Proteomes" id="UP000187465"/>
    </source>
</evidence>
<feature type="domain" description="Baseplate J-like central" evidence="3">
    <location>
        <begin position="196"/>
        <end position="273"/>
    </location>
</feature>
<evidence type="ECO:0000259" key="4">
    <source>
        <dbReference type="Pfam" id="PF26079"/>
    </source>
</evidence>
<gene>
    <name evidence="5" type="ORF">BJP51_16790</name>
</gene>
<dbReference type="PANTHER" id="PTHR37829:SF3">
    <property type="entry name" value="PROTEIN JAYE-RELATED"/>
    <property type="match status" value="1"/>
</dbReference>
<dbReference type="Pfam" id="PF04865">
    <property type="entry name" value="Baseplate_J"/>
    <property type="match status" value="1"/>
</dbReference>
<dbReference type="InterPro" id="IPR058530">
    <property type="entry name" value="Baseplate_J-like_C"/>
</dbReference>
<dbReference type="PANTHER" id="PTHR37829">
    <property type="entry name" value="PHAGE-LIKE ELEMENT PBSX PROTEIN XKDT"/>
    <property type="match status" value="1"/>
</dbReference>
<dbReference type="InterPro" id="IPR058531">
    <property type="entry name" value="Baseplate_J_M"/>
</dbReference>
<accession>A0A1R0XBF0</accession>
<dbReference type="Pfam" id="PF26079">
    <property type="entry name" value="Baseplate_J_C"/>
    <property type="match status" value="1"/>
</dbReference>
<feature type="domain" description="Baseplate protein J-like barrel" evidence="2">
    <location>
        <begin position="94"/>
        <end position="174"/>
    </location>
</feature>
<evidence type="ECO:0000259" key="3">
    <source>
        <dbReference type="Pfam" id="PF26078"/>
    </source>
</evidence>
<reference evidence="5 6" key="1">
    <citation type="submission" date="2016-10" db="EMBL/GenBank/DDBJ databases">
        <title>Paenibacillus species isolates.</title>
        <authorList>
            <person name="Beno S.M."/>
        </authorList>
    </citation>
    <scope>NUCLEOTIDE SEQUENCE [LARGE SCALE GENOMIC DNA]</scope>
    <source>
        <strain evidence="5 6">FSL H7-0604</strain>
    </source>
</reference>
<comment type="caution">
    <text evidence="5">The sequence shown here is derived from an EMBL/GenBank/DDBJ whole genome shotgun (WGS) entry which is preliminary data.</text>
</comment>
<dbReference type="Pfam" id="PF26078">
    <property type="entry name" value="Baseplate_J_M"/>
    <property type="match status" value="1"/>
</dbReference>
<dbReference type="RefSeq" id="WP_051491179.1">
    <property type="nucleotide sequence ID" value="NZ_MKQP01000018.1"/>
</dbReference>
<feature type="domain" description="Baseplate J-like C-terminal" evidence="4">
    <location>
        <begin position="279"/>
        <end position="363"/>
    </location>
</feature>
<evidence type="ECO:0000256" key="1">
    <source>
        <dbReference type="ARBA" id="ARBA00038087"/>
    </source>
</evidence>
<evidence type="ECO:0000259" key="2">
    <source>
        <dbReference type="Pfam" id="PF04865"/>
    </source>
</evidence>
<name>A0A1R0XBF0_9BACL</name>
<dbReference type="AlphaFoldDB" id="A0A1R0XBF0"/>